<evidence type="ECO:0000256" key="5">
    <source>
        <dbReference type="SAM" id="MobiDB-lite"/>
    </source>
</evidence>
<feature type="transmembrane region" description="Helical" evidence="6">
    <location>
        <begin position="201"/>
        <end position="222"/>
    </location>
</feature>
<gene>
    <name evidence="8" type="ORF">B0A50_00103</name>
</gene>
<dbReference type="PANTHER" id="PTHR23502">
    <property type="entry name" value="MAJOR FACILITATOR SUPERFAMILY"/>
    <property type="match status" value="1"/>
</dbReference>
<dbReference type="OrthoDB" id="5376138at2759"/>
<proteinExistence type="predicted"/>
<dbReference type="Gene3D" id="1.20.1250.20">
    <property type="entry name" value="MFS general substrate transporter like domains"/>
    <property type="match status" value="1"/>
</dbReference>
<dbReference type="EMBL" id="NAJL01000001">
    <property type="protein sequence ID" value="TKA34123.1"/>
    <property type="molecule type" value="Genomic_DNA"/>
</dbReference>
<feature type="transmembrane region" description="Helical" evidence="6">
    <location>
        <begin position="290"/>
        <end position="309"/>
    </location>
</feature>
<sequence>MSCLGIRRPNNRSEKRRDADVHLLEGRRELTEEAGYEHLGYCWPTWKKWAVLCSIFIVQLSMNFNAAVYANTSGMVDHFGISEFVFKLGQMIFLVAYAFGCELWAPFSEELGRKGILQASLLLVNLTQIPCALAPNYWMVFVFRLLGGLSSAGGSVTLGMVADMWEPAEQQFAVAFVVFSSVAGSVIAPIFGGFIQEYLSWQWVFWVSLIFGAIAQAIHFFVPETRSTCILDKVAKRRRQTNELANLKDPEEANIYGPNEMRGSFWERLSWKEVRTLLWRPYRFLFTEPIVGLLSLYSGFSDALIFTGLDAFGMVMKQWDFGTVAIGLSFIALLIGYFIAYALFAWRYYYDRRAMAGDASNIKPERRLFMLLFTAPLLPIGLFAFGATSFGPRFGIPWIAPLITLGPVGIANFAIYMATIDYMVAAYGPYAASATGGNGFCRDLLAGIAALYARPFYNRIQRGTKYQLATPTWILGTVAVFLAIPAYLFFFHGEFFRKRSPFAQSLAEERDEKRPERLEAITRHTTPSATPNHSRSNSPGRVEKTSGKQRYNYNISKRHSGVESMPASRRQSLTDDVERQSLR</sequence>
<feature type="domain" description="Major facilitator superfamily (MFS) profile" evidence="7">
    <location>
        <begin position="47"/>
        <end position="494"/>
    </location>
</feature>
<protein>
    <recommendedName>
        <fullName evidence="7">Major facilitator superfamily (MFS) profile domain-containing protein</fullName>
    </recommendedName>
</protein>
<dbReference type="Proteomes" id="UP000308549">
    <property type="component" value="Unassembled WGS sequence"/>
</dbReference>
<dbReference type="GO" id="GO:0005886">
    <property type="term" value="C:plasma membrane"/>
    <property type="evidence" value="ECO:0007669"/>
    <property type="project" value="TreeGrafter"/>
</dbReference>
<dbReference type="InterPro" id="IPR020846">
    <property type="entry name" value="MFS_dom"/>
</dbReference>
<feature type="compositionally biased region" description="Basic and acidic residues" evidence="5">
    <location>
        <begin position="572"/>
        <end position="583"/>
    </location>
</feature>
<dbReference type="Pfam" id="PF07690">
    <property type="entry name" value="MFS_1"/>
    <property type="match status" value="1"/>
</dbReference>
<dbReference type="SUPFAM" id="SSF103473">
    <property type="entry name" value="MFS general substrate transporter"/>
    <property type="match status" value="1"/>
</dbReference>
<dbReference type="PANTHER" id="PTHR23502:SF3">
    <property type="entry name" value="MAJOR FACILITATOR SUPERFAMILY (MFS) PROFILE DOMAIN-CONTAINING PROTEIN-RELATED"/>
    <property type="match status" value="1"/>
</dbReference>
<evidence type="ECO:0000313" key="9">
    <source>
        <dbReference type="Proteomes" id="UP000308549"/>
    </source>
</evidence>
<name>A0A4U0UF14_9PEZI</name>
<organism evidence="8 9">
    <name type="scientific">Salinomyces thailandicus</name>
    <dbReference type="NCBI Taxonomy" id="706561"/>
    <lineage>
        <taxon>Eukaryota</taxon>
        <taxon>Fungi</taxon>
        <taxon>Dikarya</taxon>
        <taxon>Ascomycota</taxon>
        <taxon>Pezizomycotina</taxon>
        <taxon>Dothideomycetes</taxon>
        <taxon>Dothideomycetidae</taxon>
        <taxon>Mycosphaerellales</taxon>
        <taxon>Teratosphaeriaceae</taxon>
        <taxon>Salinomyces</taxon>
    </lineage>
</organism>
<keyword evidence="4 6" id="KW-0472">Membrane</keyword>
<feature type="transmembrane region" description="Helical" evidence="6">
    <location>
        <begin position="321"/>
        <end position="346"/>
    </location>
</feature>
<dbReference type="AlphaFoldDB" id="A0A4U0UF14"/>
<feature type="transmembrane region" description="Helical" evidence="6">
    <location>
        <begin position="173"/>
        <end position="195"/>
    </location>
</feature>
<evidence type="ECO:0000256" key="1">
    <source>
        <dbReference type="ARBA" id="ARBA00004141"/>
    </source>
</evidence>
<feature type="transmembrane region" description="Helical" evidence="6">
    <location>
        <begin position="398"/>
        <end position="418"/>
    </location>
</feature>
<keyword evidence="3 6" id="KW-1133">Transmembrane helix</keyword>
<dbReference type="InterPro" id="IPR001958">
    <property type="entry name" value="Tet-R_TetA/multi-R_MdtG-like"/>
</dbReference>
<feature type="region of interest" description="Disordered" evidence="5">
    <location>
        <begin position="521"/>
        <end position="583"/>
    </location>
</feature>
<accession>A0A4U0UF14</accession>
<feature type="compositionally biased region" description="Polar residues" evidence="5">
    <location>
        <begin position="523"/>
        <end position="539"/>
    </location>
</feature>
<keyword evidence="2 6" id="KW-0812">Transmembrane</keyword>
<evidence type="ECO:0000256" key="2">
    <source>
        <dbReference type="ARBA" id="ARBA00022692"/>
    </source>
</evidence>
<dbReference type="InterPro" id="IPR036259">
    <property type="entry name" value="MFS_trans_sf"/>
</dbReference>
<feature type="transmembrane region" description="Helical" evidence="6">
    <location>
        <begin position="473"/>
        <end position="491"/>
    </location>
</feature>
<evidence type="ECO:0000256" key="3">
    <source>
        <dbReference type="ARBA" id="ARBA00022989"/>
    </source>
</evidence>
<feature type="transmembrane region" description="Helical" evidence="6">
    <location>
        <begin position="141"/>
        <end position="161"/>
    </location>
</feature>
<dbReference type="FunFam" id="1.20.1250.20:FF:000088">
    <property type="entry name" value="MFS multidrug transporter, putative"/>
    <property type="match status" value="1"/>
</dbReference>
<reference evidence="8 9" key="1">
    <citation type="submission" date="2017-03" db="EMBL/GenBank/DDBJ databases">
        <title>Genomes of endolithic fungi from Antarctica.</title>
        <authorList>
            <person name="Coleine C."/>
            <person name="Masonjones S."/>
            <person name="Stajich J.E."/>
        </authorList>
    </citation>
    <scope>NUCLEOTIDE SEQUENCE [LARGE SCALE GENOMIC DNA]</scope>
    <source>
        <strain evidence="8 9">CCFEE 6315</strain>
    </source>
</reference>
<evidence type="ECO:0000259" key="7">
    <source>
        <dbReference type="PROSITE" id="PS50850"/>
    </source>
</evidence>
<dbReference type="InterPro" id="IPR011701">
    <property type="entry name" value="MFS"/>
</dbReference>
<feature type="transmembrane region" description="Helical" evidence="6">
    <location>
        <begin position="49"/>
        <end position="72"/>
    </location>
</feature>
<feature type="transmembrane region" description="Helical" evidence="6">
    <location>
        <begin position="367"/>
        <end position="386"/>
    </location>
</feature>
<keyword evidence="9" id="KW-1185">Reference proteome</keyword>
<evidence type="ECO:0000313" key="8">
    <source>
        <dbReference type="EMBL" id="TKA34123.1"/>
    </source>
</evidence>
<evidence type="ECO:0000256" key="4">
    <source>
        <dbReference type="ARBA" id="ARBA00023136"/>
    </source>
</evidence>
<evidence type="ECO:0000256" key="6">
    <source>
        <dbReference type="SAM" id="Phobius"/>
    </source>
</evidence>
<dbReference type="PROSITE" id="PS50850">
    <property type="entry name" value="MFS"/>
    <property type="match status" value="1"/>
</dbReference>
<dbReference type="GO" id="GO:0022857">
    <property type="term" value="F:transmembrane transporter activity"/>
    <property type="evidence" value="ECO:0007669"/>
    <property type="project" value="InterPro"/>
</dbReference>
<dbReference type="PRINTS" id="PR01035">
    <property type="entry name" value="TCRTETA"/>
</dbReference>
<comment type="caution">
    <text evidence="8">The sequence shown here is derived from an EMBL/GenBank/DDBJ whole genome shotgun (WGS) entry which is preliminary data.</text>
</comment>
<feature type="transmembrane region" description="Helical" evidence="6">
    <location>
        <begin position="84"/>
        <end position="104"/>
    </location>
</feature>
<comment type="subcellular location">
    <subcellularLocation>
        <location evidence="1">Membrane</location>
        <topology evidence="1">Multi-pass membrane protein</topology>
    </subcellularLocation>
</comment>